<dbReference type="Gene3D" id="3.30.750.24">
    <property type="entry name" value="STAS domain"/>
    <property type="match status" value="1"/>
</dbReference>
<organism evidence="4">
    <name type="scientific">hydrothermal vent metagenome</name>
    <dbReference type="NCBI Taxonomy" id="652676"/>
    <lineage>
        <taxon>unclassified sequences</taxon>
        <taxon>metagenomes</taxon>
        <taxon>ecological metagenomes</taxon>
    </lineage>
</organism>
<gene>
    <name evidence="4" type="ORF">MNBD_ALPHA05-747</name>
</gene>
<dbReference type="GO" id="GO:0047244">
    <property type="term" value="F:N-acetylglucosaminyldiphosphoundecaprenol N-acetyl-beta-D-mannosaminyltransferase activity"/>
    <property type="evidence" value="ECO:0007669"/>
    <property type="project" value="UniProtKB-EC"/>
</dbReference>
<feature type="domain" description="STAS" evidence="3">
    <location>
        <begin position="326"/>
        <end position="424"/>
    </location>
</feature>
<dbReference type="SUPFAM" id="SSF52091">
    <property type="entry name" value="SpoIIaa-like"/>
    <property type="match status" value="1"/>
</dbReference>
<dbReference type="CDD" id="cd07043">
    <property type="entry name" value="STAS_anti-anti-sigma_factors"/>
    <property type="match status" value="1"/>
</dbReference>
<dbReference type="InterPro" id="IPR058548">
    <property type="entry name" value="MlaB-like_STAS"/>
</dbReference>
<dbReference type="Pfam" id="PF13466">
    <property type="entry name" value="STAS_2"/>
    <property type="match status" value="1"/>
</dbReference>
<dbReference type="InterPro" id="IPR004629">
    <property type="entry name" value="WecG_TagA_CpsF"/>
</dbReference>
<reference evidence="4" key="1">
    <citation type="submission" date="2018-06" db="EMBL/GenBank/DDBJ databases">
        <authorList>
            <person name="Zhirakovskaya E."/>
        </authorList>
    </citation>
    <scope>NUCLEOTIDE SEQUENCE</scope>
</reference>
<evidence type="ECO:0000259" key="3">
    <source>
        <dbReference type="PROSITE" id="PS50801"/>
    </source>
</evidence>
<proteinExistence type="predicted"/>
<feature type="non-terminal residue" evidence="4">
    <location>
        <position position="1"/>
    </location>
</feature>
<dbReference type="PROSITE" id="PS50801">
    <property type="entry name" value="STAS"/>
    <property type="match status" value="1"/>
</dbReference>
<sequence>ALMAGFRAISSSAQNGAAVKDSAVQSLPQLDAATAAGQQSSPIVPRDDFDRDVWCLLGLPVDAATVDRAVAEIDAAVRTGHKLSFVTPNVNWLVRVLKDGAARREVLEADLSFIDGAPLVAMARMLGVPAPSRVAGADIFEALRRRPGFGARRTRVFFFGGRDGAGAAAVEALDKEQGGVEAVGCLNPGFGDVETMSAPEIIAEINAARPDFVIVALGAAKGQAWIDRNKDRLDAPVIAHLGAVVDFTAGGVARAPEMIKKLGLEWLWRIKEEPALWRRYFADGAALAGIVVRRLAPQLLALRHRSNLGAAAATADIRRSALRTTIVLSGAFTSASLAAARKAFRSAAASGSDIVLDFSAMAEFDRSFLGLVLMLEKHVARSGRTLYVDGATARHRTILRANAMNYDATAAEERILDTGRTATA</sequence>
<evidence type="ECO:0000313" key="4">
    <source>
        <dbReference type="EMBL" id="VAW06559.1"/>
    </source>
</evidence>
<dbReference type="PANTHER" id="PTHR34136">
    <property type="match status" value="1"/>
</dbReference>
<dbReference type="Pfam" id="PF03808">
    <property type="entry name" value="Glyco_tran_WecG"/>
    <property type="match status" value="1"/>
</dbReference>
<name>A0A3B0T2J5_9ZZZZ</name>
<accession>A0A3B0T2J5</accession>
<keyword evidence="1 4" id="KW-0328">Glycosyltransferase</keyword>
<protein>
    <submittedName>
        <fullName evidence="4">N-acetylmannosaminyltransferase</fullName>
        <ecNumber evidence="4">2.4.1.187</ecNumber>
    </submittedName>
</protein>
<evidence type="ECO:0000256" key="2">
    <source>
        <dbReference type="ARBA" id="ARBA00022679"/>
    </source>
</evidence>
<evidence type="ECO:0000256" key="1">
    <source>
        <dbReference type="ARBA" id="ARBA00022676"/>
    </source>
</evidence>
<dbReference type="AlphaFoldDB" id="A0A3B0T2J5"/>
<dbReference type="PANTHER" id="PTHR34136:SF1">
    <property type="entry name" value="UDP-N-ACETYL-D-MANNOSAMINURONIC ACID TRANSFERASE"/>
    <property type="match status" value="1"/>
</dbReference>
<dbReference type="EC" id="2.4.1.187" evidence="4"/>
<dbReference type="InterPro" id="IPR036513">
    <property type="entry name" value="STAS_dom_sf"/>
</dbReference>
<dbReference type="InterPro" id="IPR002645">
    <property type="entry name" value="STAS_dom"/>
</dbReference>
<dbReference type="CDD" id="cd06533">
    <property type="entry name" value="Glyco_transf_WecG_TagA"/>
    <property type="match status" value="1"/>
</dbReference>
<dbReference type="EMBL" id="UOEH01000527">
    <property type="protein sequence ID" value="VAW06559.1"/>
    <property type="molecule type" value="Genomic_DNA"/>
</dbReference>
<dbReference type="NCBIfam" id="TIGR00696">
    <property type="entry name" value="wecG_tagA_cpsF"/>
    <property type="match status" value="1"/>
</dbReference>
<keyword evidence="2 4" id="KW-0808">Transferase</keyword>